<keyword evidence="1" id="KW-0732">Signal</keyword>
<dbReference type="InterPro" id="IPR058407">
    <property type="entry name" value="DUF8094"/>
</dbReference>
<feature type="domain" description="DUF8094" evidence="2">
    <location>
        <begin position="36"/>
        <end position="335"/>
    </location>
</feature>
<dbReference type="Pfam" id="PF26366">
    <property type="entry name" value="DUF8094"/>
    <property type="match status" value="1"/>
</dbReference>
<comment type="caution">
    <text evidence="3">The sequence shown here is derived from an EMBL/GenBank/DDBJ whole genome shotgun (WGS) entry which is preliminary data.</text>
</comment>
<protein>
    <recommendedName>
        <fullName evidence="2">DUF8094 domain-containing protein</fullName>
    </recommendedName>
</protein>
<reference evidence="3 4" key="1">
    <citation type="submission" date="2020-06" db="EMBL/GenBank/DDBJ databases">
        <title>Actinomadura xiongansis sp. nov., isolated from soil of Baiyangdian.</title>
        <authorList>
            <person name="Zhang X."/>
        </authorList>
    </citation>
    <scope>NUCLEOTIDE SEQUENCE [LARGE SCALE GENOMIC DNA]</scope>
    <source>
        <strain evidence="3 4">HBUM206468</strain>
    </source>
</reference>
<feature type="chain" id="PRO_5046742534" description="DUF8094 domain-containing protein" evidence="1">
    <location>
        <begin position="27"/>
        <end position="338"/>
    </location>
</feature>
<proteinExistence type="predicted"/>
<evidence type="ECO:0000313" key="3">
    <source>
        <dbReference type="EMBL" id="MBC6464897.1"/>
    </source>
</evidence>
<dbReference type="EMBL" id="JABVEC010000002">
    <property type="protein sequence ID" value="MBC6464897.1"/>
    <property type="molecule type" value="Genomic_DNA"/>
</dbReference>
<keyword evidence="4" id="KW-1185">Reference proteome</keyword>
<evidence type="ECO:0000256" key="1">
    <source>
        <dbReference type="SAM" id="SignalP"/>
    </source>
</evidence>
<sequence>MRLRLAVLAALTVPLASCPLASCSGAGVGPGAPSPAPQLTLSEAREVLNKYESTNNQANKALDDKLLASAETGAQLDMDTAGYKLRRATKQKYTQFTYTKPSFYIPKLTAHPRWFAVGATSRAERTGSREGNGRQRRAEQQHALLFVQDKAGAPWRLAADPYPTAGPLGGVAVDKNGYATSVPPGDARLALSPSKVGAAHAALLTSGPKSPAAAGIGPGPHTTQAYAALERATGQFSKVGVGLTSLFAPSTAPVYALRTTDGGALVWYVLQQNERYTAKKPGAISITGDLVGLAPPGNVKDRLDTTVLVQYLSKVPPKDKGSVDVTGSYRKAVRAAAS</sequence>
<dbReference type="RefSeq" id="WP_187241859.1">
    <property type="nucleotide sequence ID" value="NZ_BAAAOK010000008.1"/>
</dbReference>
<name>A0ABR7LJ82_9ACTN</name>
<dbReference type="Proteomes" id="UP000805614">
    <property type="component" value="Unassembled WGS sequence"/>
</dbReference>
<feature type="signal peptide" evidence="1">
    <location>
        <begin position="1"/>
        <end position="26"/>
    </location>
</feature>
<gene>
    <name evidence="3" type="ORF">HKK74_05205</name>
</gene>
<evidence type="ECO:0000313" key="4">
    <source>
        <dbReference type="Proteomes" id="UP000805614"/>
    </source>
</evidence>
<organism evidence="3 4">
    <name type="scientific">Actinomadura alba</name>
    <dbReference type="NCBI Taxonomy" id="406431"/>
    <lineage>
        <taxon>Bacteria</taxon>
        <taxon>Bacillati</taxon>
        <taxon>Actinomycetota</taxon>
        <taxon>Actinomycetes</taxon>
        <taxon>Streptosporangiales</taxon>
        <taxon>Thermomonosporaceae</taxon>
        <taxon>Actinomadura</taxon>
    </lineage>
</organism>
<accession>A0ABR7LJ82</accession>
<evidence type="ECO:0000259" key="2">
    <source>
        <dbReference type="Pfam" id="PF26366"/>
    </source>
</evidence>